<feature type="region of interest" description="Disordered" evidence="4">
    <location>
        <begin position="198"/>
        <end position="248"/>
    </location>
</feature>
<evidence type="ECO:0000256" key="1">
    <source>
        <dbReference type="ARBA" id="ARBA00022737"/>
    </source>
</evidence>
<keyword evidence="6" id="KW-1185">Reference proteome</keyword>
<dbReference type="SUPFAM" id="SSF48403">
    <property type="entry name" value="Ankyrin repeat"/>
    <property type="match status" value="1"/>
</dbReference>
<reference evidence="5" key="2">
    <citation type="submission" date="2025-08" db="UniProtKB">
        <authorList>
            <consortium name="Ensembl"/>
        </authorList>
    </citation>
    <scope>IDENTIFICATION</scope>
    <source>
        <strain evidence="5">Thorbecke</strain>
    </source>
</reference>
<feature type="compositionally biased region" description="Basic and acidic residues" evidence="4">
    <location>
        <begin position="202"/>
        <end position="217"/>
    </location>
</feature>
<evidence type="ECO:0000256" key="4">
    <source>
        <dbReference type="SAM" id="MobiDB-lite"/>
    </source>
</evidence>
<dbReference type="Ensembl" id="ENSOCUT00000033672.2">
    <property type="protein sequence ID" value="ENSOCUP00000026719.2"/>
    <property type="gene ID" value="ENSOCUG00000029341.2"/>
</dbReference>
<evidence type="ECO:0000313" key="5">
    <source>
        <dbReference type="Ensembl" id="ENSOCUP00000026719.2"/>
    </source>
</evidence>
<dbReference type="AlphaFoldDB" id="U3KNB0"/>
<dbReference type="Gene3D" id="1.25.40.20">
    <property type="entry name" value="Ankyrin repeat-containing domain"/>
    <property type="match status" value="1"/>
</dbReference>
<proteinExistence type="predicted"/>
<dbReference type="EMBL" id="AAGW02018104">
    <property type="status" value="NOT_ANNOTATED_CDS"/>
    <property type="molecule type" value="Genomic_DNA"/>
</dbReference>
<feature type="compositionally biased region" description="Basic residues" evidence="4">
    <location>
        <begin position="226"/>
        <end position="236"/>
    </location>
</feature>
<dbReference type="PaxDb" id="9986-ENSOCUP00000026719"/>
<gene>
    <name evidence="5" type="primary">ANKRD66</name>
</gene>
<feature type="repeat" description="ANK" evidence="3">
    <location>
        <begin position="95"/>
        <end position="127"/>
    </location>
</feature>
<dbReference type="PROSITE" id="PS50088">
    <property type="entry name" value="ANK_REPEAT"/>
    <property type="match status" value="2"/>
</dbReference>
<feature type="repeat" description="ANK" evidence="3">
    <location>
        <begin position="128"/>
        <end position="160"/>
    </location>
</feature>
<dbReference type="PANTHER" id="PTHR24201:SF15">
    <property type="entry name" value="ANKYRIN REPEAT DOMAIN-CONTAINING PROTEIN 66"/>
    <property type="match status" value="1"/>
</dbReference>
<dbReference type="PROSITE" id="PS50297">
    <property type="entry name" value="ANK_REP_REGION"/>
    <property type="match status" value="2"/>
</dbReference>
<organism evidence="5 6">
    <name type="scientific">Oryctolagus cuniculus</name>
    <name type="common">Rabbit</name>
    <dbReference type="NCBI Taxonomy" id="9986"/>
    <lineage>
        <taxon>Eukaryota</taxon>
        <taxon>Metazoa</taxon>
        <taxon>Chordata</taxon>
        <taxon>Craniata</taxon>
        <taxon>Vertebrata</taxon>
        <taxon>Euteleostomi</taxon>
        <taxon>Mammalia</taxon>
        <taxon>Eutheria</taxon>
        <taxon>Euarchontoglires</taxon>
        <taxon>Glires</taxon>
        <taxon>Lagomorpha</taxon>
        <taxon>Leporidae</taxon>
        <taxon>Oryctolagus</taxon>
    </lineage>
</organism>
<dbReference type="Bgee" id="ENSOCUG00000029341">
    <property type="expression patterns" value="Expressed in upper lobe of left lung and 2 other cell types or tissues"/>
</dbReference>
<name>U3KNB0_RABIT</name>
<dbReference type="Proteomes" id="UP000001811">
    <property type="component" value="Chromosome 12"/>
</dbReference>
<protein>
    <submittedName>
        <fullName evidence="5">Ankyrin repeat domain 66</fullName>
    </submittedName>
</protein>
<reference evidence="5" key="3">
    <citation type="submission" date="2025-09" db="UniProtKB">
        <authorList>
            <consortium name="Ensembl"/>
        </authorList>
    </citation>
    <scope>IDENTIFICATION</scope>
    <source>
        <strain evidence="5">Thorbecke</strain>
    </source>
</reference>
<dbReference type="SMR" id="U3KNB0"/>
<dbReference type="HOGENOM" id="CLU_000134_22_0_1"/>
<dbReference type="InterPro" id="IPR050776">
    <property type="entry name" value="Ank_Repeat/CDKN_Inhibitor"/>
</dbReference>
<sequence length="248" mass="27896">VNTTLQRVQTACQHRAPWISCETGSDMYSPGGLAVPKIAMPHPRVPDSLFSAMDLTKISDMTKLHQAVAAGNYNLVKKILKKGLCDPNYKDKDWNDRTPLHWAAIKGQMEVIHILIEYGASPCLVTDVGWTPAHFAAESGHLNVLKTLHALHAAIDAPDFFGDTPRRIAQIYGQKACEAFLEKAEPECQDHRRAALQQGLPLEERDPEWEAKKRELELTLPSRNPNSRKKEKRSRGAPRLSKPRERRV</sequence>
<reference evidence="5 6" key="1">
    <citation type="journal article" date="2011" name="Nature">
        <title>A high-resolution map of human evolutionary constraint using 29 mammals.</title>
        <authorList>
            <person name="Lindblad-Toh K."/>
            <person name="Garber M."/>
            <person name="Zuk O."/>
            <person name="Lin M.F."/>
            <person name="Parker B.J."/>
            <person name="Washietl S."/>
            <person name="Kheradpour P."/>
            <person name="Ernst J."/>
            <person name="Jordan G."/>
            <person name="Mauceli E."/>
            <person name="Ward L.D."/>
            <person name="Lowe C.B."/>
            <person name="Holloway A.K."/>
            <person name="Clamp M."/>
            <person name="Gnerre S."/>
            <person name="Alfoldi J."/>
            <person name="Beal K."/>
            <person name="Chang J."/>
            <person name="Clawson H."/>
            <person name="Cuff J."/>
            <person name="Di Palma F."/>
            <person name="Fitzgerald S."/>
            <person name="Flicek P."/>
            <person name="Guttman M."/>
            <person name="Hubisz M.J."/>
            <person name="Jaffe D.B."/>
            <person name="Jungreis I."/>
            <person name="Kent W.J."/>
            <person name="Kostka D."/>
            <person name="Lara M."/>
            <person name="Martins A.L."/>
            <person name="Massingham T."/>
            <person name="Moltke I."/>
            <person name="Raney B.J."/>
            <person name="Rasmussen M.D."/>
            <person name="Robinson J."/>
            <person name="Stark A."/>
            <person name="Vilella A.J."/>
            <person name="Wen J."/>
            <person name="Xie X."/>
            <person name="Zody M.C."/>
            <person name="Baldwin J."/>
            <person name="Bloom T."/>
            <person name="Chin C.W."/>
            <person name="Heiman D."/>
            <person name="Nicol R."/>
            <person name="Nusbaum C."/>
            <person name="Young S."/>
            <person name="Wilkinson J."/>
            <person name="Worley K.C."/>
            <person name="Kovar C.L."/>
            <person name="Muzny D.M."/>
            <person name="Gibbs R.A."/>
            <person name="Cree A."/>
            <person name="Dihn H.H."/>
            <person name="Fowler G."/>
            <person name="Jhangiani S."/>
            <person name="Joshi V."/>
            <person name="Lee S."/>
            <person name="Lewis L.R."/>
            <person name="Nazareth L.V."/>
            <person name="Okwuonu G."/>
            <person name="Santibanez J."/>
            <person name="Warren W.C."/>
            <person name="Mardis E.R."/>
            <person name="Weinstock G.M."/>
            <person name="Wilson R.K."/>
            <person name="Delehaunty K."/>
            <person name="Dooling D."/>
            <person name="Fronik C."/>
            <person name="Fulton L."/>
            <person name="Fulton B."/>
            <person name="Graves T."/>
            <person name="Minx P."/>
            <person name="Sodergren E."/>
            <person name="Birney E."/>
            <person name="Margulies E.H."/>
            <person name="Herrero J."/>
            <person name="Green E.D."/>
            <person name="Haussler D."/>
            <person name="Siepel A."/>
            <person name="Goldman N."/>
            <person name="Pollard K.S."/>
            <person name="Pedersen J.S."/>
            <person name="Lander E.S."/>
            <person name="Kellis M."/>
        </authorList>
    </citation>
    <scope>NUCLEOTIDE SEQUENCE [LARGE SCALE GENOMIC DNA]</scope>
    <source>
        <strain evidence="5 6">Thorbecke inbred</strain>
    </source>
</reference>
<dbReference type="GeneTree" id="ENSGT00610000086772"/>
<dbReference type="STRING" id="9986.ENSOCUP00000026719"/>
<dbReference type="InterPro" id="IPR036770">
    <property type="entry name" value="Ankyrin_rpt-contain_sf"/>
</dbReference>
<keyword evidence="1" id="KW-0677">Repeat</keyword>
<dbReference type="InParanoid" id="U3KNB0"/>
<evidence type="ECO:0000256" key="2">
    <source>
        <dbReference type="ARBA" id="ARBA00023043"/>
    </source>
</evidence>
<evidence type="ECO:0000313" key="6">
    <source>
        <dbReference type="Proteomes" id="UP000001811"/>
    </source>
</evidence>
<keyword evidence="2 3" id="KW-0040">ANK repeat</keyword>
<dbReference type="InterPro" id="IPR002110">
    <property type="entry name" value="Ankyrin_rpt"/>
</dbReference>
<accession>U3KNB0</accession>
<evidence type="ECO:0000256" key="3">
    <source>
        <dbReference type="PROSITE-ProRule" id="PRU00023"/>
    </source>
</evidence>
<dbReference type="EMBL" id="AAGW02018103">
    <property type="status" value="NOT_ANNOTATED_CDS"/>
    <property type="molecule type" value="Genomic_DNA"/>
</dbReference>
<dbReference type="PANTHER" id="PTHR24201">
    <property type="entry name" value="ANK_REP_REGION DOMAIN-CONTAINING PROTEIN"/>
    <property type="match status" value="1"/>
</dbReference>
<dbReference type="Pfam" id="PF12796">
    <property type="entry name" value="Ank_2"/>
    <property type="match status" value="1"/>
</dbReference>
<dbReference type="SMART" id="SM00248">
    <property type="entry name" value="ANK"/>
    <property type="match status" value="3"/>
</dbReference>
<dbReference type="eggNOG" id="KOG4177">
    <property type="taxonomic scope" value="Eukaryota"/>
</dbReference>